<dbReference type="EMBL" id="JACSNX010000004">
    <property type="protein sequence ID" value="MBM6850765.1"/>
    <property type="molecule type" value="Genomic_DNA"/>
</dbReference>
<sequence length="147" mass="16032">MEGVFFRCPPAWENLLPPGVFGAERAEELAARCWPLLVLTRRGCEELGDTAAMCRVLLAPGDRALSLEHVSAETVVTYGLSHRDSLTLSSLAEPVLCVQRQLPRPDGTVIEPQEFPLPALPGPAAELLPLLGARLLRLPQTADPFLW</sequence>
<name>A0ABS2FTT6_9FIRM</name>
<gene>
    <name evidence="1" type="ORF">H9X91_04845</name>
</gene>
<evidence type="ECO:0000313" key="2">
    <source>
        <dbReference type="Proteomes" id="UP000719500"/>
    </source>
</evidence>
<reference evidence="1 2" key="1">
    <citation type="journal article" date="2021" name="Sci. Rep.">
        <title>The distribution of antibiotic resistance genes in chicken gut microbiota commensals.</title>
        <authorList>
            <person name="Juricova H."/>
            <person name="Matiasovicova J."/>
            <person name="Kubasova T."/>
            <person name="Cejkova D."/>
            <person name="Rychlik I."/>
        </authorList>
    </citation>
    <scope>NUCLEOTIDE SEQUENCE [LARGE SCALE GENOMIC DNA]</scope>
    <source>
        <strain evidence="1 2">An411</strain>
    </source>
</reference>
<dbReference type="RefSeq" id="WP_204803090.1">
    <property type="nucleotide sequence ID" value="NZ_JACSNX010000004.1"/>
</dbReference>
<organism evidence="1 2">
    <name type="scientific">Oscillibacter valericigenes</name>
    <dbReference type="NCBI Taxonomy" id="351091"/>
    <lineage>
        <taxon>Bacteria</taxon>
        <taxon>Bacillati</taxon>
        <taxon>Bacillota</taxon>
        <taxon>Clostridia</taxon>
        <taxon>Eubacteriales</taxon>
        <taxon>Oscillospiraceae</taxon>
        <taxon>Oscillibacter</taxon>
    </lineage>
</organism>
<proteinExistence type="predicted"/>
<protein>
    <submittedName>
        <fullName evidence="1">Uncharacterized protein</fullName>
    </submittedName>
</protein>
<dbReference type="Proteomes" id="UP000719500">
    <property type="component" value="Unassembled WGS sequence"/>
</dbReference>
<keyword evidence="2" id="KW-1185">Reference proteome</keyword>
<evidence type="ECO:0000313" key="1">
    <source>
        <dbReference type="EMBL" id="MBM6850765.1"/>
    </source>
</evidence>
<accession>A0ABS2FTT6</accession>
<comment type="caution">
    <text evidence="1">The sequence shown here is derived from an EMBL/GenBank/DDBJ whole genome shotgun (WGS) entry which is preliminary data.</text>
</comment>